<evidence type="ECO:0000313" key="5">
    <source>
        <dbReference type="EMBL" id="GHO87636.1"/>
    </source>
</evidence>
<proteinExistence type="inferred from homology"/>
<dbReference type="SMART" id="SM00862">
    <property type="entry name" value="Trans_reg_C"/>
    <property type="match status" value="1"/>
</dbReference>
<name>A0ABQ3VPM4_9CHLR</name>
<dbReference type="Pfam" id="PF03704">
    <property type="entry name" value="BTAD"/>
    <property type="match status" value="1"/>
</dbReference>
<dbReference type="Gene3D" id="1.25.40.10">
    <property type="entry name" value="Tetratricopeptide repeat domain"/>
    <property type="match status" value="1"/>
</dbReference>
<dbReference type="SUPFAM" id="SSF48452">
    <property type="entry name" value="TPR-like"/>
    <property type="match status" value="1"/>
</dbReference>
<evidence type="ECO:0000259" key="4">
    <source>
        <dbReference type="SMART" id="SM01043"/>
    </source>
</evidence>
<dbReference type="InterPro" id="IPR036388">
    <property type="entry name" value="WH-like_DNA-bd_sf"/>
</dbReference>
<feature type="domain" description="OmpR/PhoB-type" evidence="3">
    <location>
        <begin position="151"/>
        <end position="224"/>
    </location>
</feature>
<dbReference type="InterPro" id="IPR001867">
    <property type="entry name" value="OmpR/PhoB-type_DNA-bd"/>
</dbReference>
<keyword evidence="2" id="KW-0238">DNA-binding</keyword>
<dbReference type="InterPro" id="IPR011990">
    <property type="entry name" value="TPR-like_helical_dom_sf"/>
</dbReference>
<dbReference type="Proteomes" id="UP000635565">
    <property type="component" value="Unassembled WGS sequence"/>
</dbReference>
<dbReference type="EMBL" id="BNJJ01000018">
    <property type="protein sequence ID" value="GHO87636.1"/>
    <property type="molecule type" value="Genomic_DNA"/>
</dbReference>
<dbReference type="SUPFAM" id="SSF46894">
    <property type="entry name" value="C-terminal effector domain of the bipartite response regulators"/>
    <property type="match status" value="1"/>
</dbReference>
<keyword evidence="6" id="KW-1185">Reference proteome</keyword>
<gene>
    <name evidence="5" type="ORF">KSZ_56420</name>
</gene>
<comment type="similarity">
    <text evidence="1">Belongs to the AfsR/DnrI/RedD regulatory family.</text>
</comment>
<dbReference type="RefSeq" id="WP_201365177.1">
    <property type="nucleotide sequence ID" value="NZ_BNJJ01000018.1"/>
</dbReference>
<evidence type="ECO:0000313" key="6">
    <source>
        <dbReference type="Proteomes" id="UP000635565"/>
    </source>
</evidence>
<feature type="domain" description="Bacterial transcriptional activator" evidence="4">
    <location>
        <begin position="240"/>
        <end position="380"/>
    </location>
</feature>
<protein>
    <recommendedName>
        <fullName evidence="7">Bacterial transcriptional activator domain-containing protein</fullName>
    </recommendedName>
</protein>
<dbReference type="PANTHER" id="PTHR35807">
    <property type="entry name" value="TRANSCRIPTIONAL REGULATOR REDD-RELATED"/>
    <property type="match status" value="1"/>
</dbReference>
<accession>A0ABQ3VPM4</accession>
<dbReference type="Gene3D" id="1.10.10.10">
    <property type="entry name" value="Winged helix-like DNA-binding domain superfamily/Winged helix DNA-binding domain"/>
    <property type="match status" value="1"/>
</dbReference>
<evidence type="ECO:0000256" key="2">
    <source>
        <dbReference type="ARBA" id="ARBA00023125"/>
    </source>
</evidence>
<organism evidence="5 6">
    <name type="scientific">Dictyobacter formicarum</name>
    <dbReference type="NCBI Taxonomy" id="2778368"/>
    <lineage>
        <taxon>Bacteria</taxon>
        <taxon>Bacillati</taxon>
        <taxon>Chloroflexota</taxon>
        <taxon>Ktedonobacteria</taxon>
        <taxon>Ktedonobacterales</taxon>
        <taxon>Dictyobacteraceae</taxon>
        <taxon>Dictyobacter</taxon>
    </lineage>
</organism>
<comment type="caution">
    <text evidence="5">The sequence shown here is derived from an EMBL/GenBank/DDBJ whole genome shotgun (WGS) entry which is preliminary data.</text>
</comment>
<dbReference type="InterPro" id="IPR016032">
    <property type="entry name" value="Sig_transdc_resp-reg_C-effctor"/>
</dbReference>
<dbReference type="InterPro" id="IPR051677">
    <property type="entry name" value="AfsR-DnrI-RedD_regulator"/>
</dbReference>
<evidence type="ECO:0000256" key="1">
    <source>
        <dbReference type="ARBA" id="ARBA00005820"/>
    </source>
</evidence>
<dbReference type="SMART" id="SM01043">
    <property type="entry name" value="BTAD"/>
    <property type="match status" value="1"/>
</dbReference>
<dbReference type="InterPro" id="IPR005158">
    <property type="entry name" value="BTAD"/>
</dbReference>
<sequence length="392" mass="44214">MSLESLLIRGSGYIQQGNLTGGVTLLALACEQLSSDQGHFATEFTALQQECTNYLYALHALQEASEHFTRVHTALREKVANFTTIASKLLNGIDAFPLSLSINEQDQSATKIQKHSVSASASAGSRVTDDSTGLPPLFITCLGPFEVRQQDNVLPLCSSYSGRRILRYLIAQSGYRASSDTLQTLLWPEDEPEVAQRKLHSAISALRRALHQGQVRQPGNGYVVYKQRSYALNPATTICTDVDEFLQLYQTGKQGGKEQVTCYEQACLLYNRPFLMEDVYEDWSSLQREQLSRVYFTMCQTLTEHYLAQQCYDDATKWATAVLKENPCNEAAHRQLMQIYACQGRRSEALQQYQRCKRILHEELTVQPLPETTCLFHTLLANDTLVQDEEKM</sequence>
<evidence type="ECO:0008006" key="7">
    <source>
        <dbReference type="Google" id="ProtNLM"/>
    </source>
</evidence>
<reference evidence="5 6" key="1">
    <citation type="journal article" date="2021" name="Int. J. Syst. Evol. Microbiol.">
        <title>Reticulibacter mediterranei gen. nov., sp. nov., within the new family Reticulibacteraceae fam. nov., and Ktedonospora formicarum gen. nov., sp. nov., Ktedonobacter robiniae sp. nov., Dictyobacter formicarum sp. nov. and Dictyobacter arantiisoli sp. nov., belonging to the class Ktedonobacteria.</title>
        <authorList>
            <person name="Yabe S."/>
            <person name="Zheng Y."/>
            <person name="Wang C.M."/>
            <person name="Sakai Y."/>
            <person name="Abe K."/>
            <person name="Yokota A."/>
            <person name="Donadio S."/>
            <person name="Cavaletti L."/>
            <person name="Monciardini P."/>
        </authorList>
    </citation>
    <scope>NUCLEOTIDE SEQUENCE [LARGE SCALE GENOMIC DNA]</scope>
    <source>
        <strain evidence="5 6">SOSP1-9</strain>
    </source>
</reference>
<evidence type="ECO:0000259" key="3">
    <source>
        <dbReference type="SMART" id="SM00862"/>
    </source>
</evidence>